<proteinExistence type="predicted"/>
<keyword evidence="2" id="KW-1185">Reference proteome</keyword>
<reference evidence="1 2" key="1">
    <citation type="journal article" date="2018" name="Sci. Rep.">
        <title>Genomic signatures of local adaptation to the degree of environmental predictability in rotifers.</title>
        <authorList>
            <person name="Franch-Gras L."/>
            <person name="Hahn C."/>
            <person name="Garcia-Roger E.M."/>
            <person name="Carmona M.J."/>
            <person name="Serra M."/>
            <person name="Gomez A."/>
        </authorList>
    </citation>
    <scope>NUCLEOTIDE SEQUENCE [LARGE SCALE GENOMIC DNA]</scope>
    <source>
        <strain evidence="1">HYR1</strain>
    </source>
</reference>
<dbReference type="Proteomes" id="UP000276133">
    <property type="component" value="Unassembled WGS sequence"/>
</dbReference>
<gene>
    <name evidence="1" type="ORF">BpHYR1_003795</name>
</gene>
<organism evidence="1 2">
    <name type="scientific">Brachionus plicatilis</name>
    <name type="common">Marine rotifer</name>
    <name type="synonym">Brachionus muelleri</name>
    <dbReference type="NCBI Taxonomy" id="10195"/>
    <lineage>
        <taxon>Eukaryota</taxon>
        <taxon>Metazoa</taxon>
        <taxon>Spiralia</taxon>
        <taxon>Gnathifera</taxon>
        <taxon>Rotifera</taxon>
        <taxon>Eurotatoria</taxon>
        <taxon>Monogononta</taxon>
        <taxon>Pseudotrocha</taxon>
        <taxon>Ploima</taxon>
        <taxon>Brachionidae</taxon>
        <taxon>Brachionus</taxon>
    </lineage>
</organism>
<protein>
    <submittedName>
        <fullName evidence="1">Vacuolar sorting-associated 13B isoform X1</fullName>
    </submittedName>
</protein>
<dbReference type="PANTHER" id="PTHR12517:SF0">
    <property type="entry name" value="INTERMEMBRANE LIPID TRANSFER PROTEIN VPS13B"/>
    <property type="match status" value="1"/>
</dbReference>
<dbReference type="STRING" id="10195.A0A3M7RNK7"/>
<evidence type="ECO:0000313" key="1">
    <source>
        <dbReference type="EMBL" id="RNA25163.1"/>
    </source>
</evidence>
<name>A0A3M7RNK7_BRAPC</name>
<accession>A0A3M7RNK7</accession>
<sequence length="1190" mass="137504">MVLIKERCILNHKKLFAIIFLADGLKLSLGILNSNYQHECAIIEPCYLEFNFSNVIMSPEMNKQYFVMSEFYLELPVLNLNLNKEIIFLISDYMDNYLYSILNNTMMEHIKRPFINKLQMKKAKYRQIMYKQLLRDFIRCTKYQNSETLRFSINDLKAKYSLTKIMQIIQINCNMCNLYMFKNDHTDLTPLLETSNEPGDKKSKIKEFLTVKAQLPLKIDTENSYVPDPLFIYINLNTSHIQIRDDFFKWLSYKPCSKGDSELFNLLVLDLFDDVANIDKIDDNYNLLSSQRSRHSKTPSENLDNSSSKKSLVYYHAKNFSQDDSVDSSLPKPTLIDYYYDLIQSLHVQISIGPIDIDLSHDNSKLWITLPHVYIKSSGTKCDLEEELINSKLVELPCTYLRACEKTSNKLPWIMEMKHFRIKTDQNGSIVDQVDFNSVFMVKPKYHQYDNLLSSLAIILDLEINQKIQLNITLDNLKSILNLVNLLSQSLADFEYRINYEEIKISSPEASRTRQTSEDDTKSYSSVSILKEYDWIDTDECDIDYEPVSTGDVSSSESNASNYSKYRPRNLNLVKNFSLVHKSDQSAKINFGLNFLINSFSVNLSQNGSESLHLGLNRLIFESDINQIYQRYQVKLKKANVSSSSGKIFVSDGDNFLSLAYTSAMVKNLTKRIGIQMDQSLKKNFQKHHKHIGELNLNIGSFELDFNRKLFHLIFKLAELVSEDGKPREETNTNLIPVIGASKVPLVNFEIKNAKIQIPGEHNLSIELKSMSVTSQFENPLVRNFVQNSTSQQIYLKAKSHGLINRPGYMLEDRQYLLNLNDIKLEINNFKVIEEFRIKFIVALPILYGSRLIHGYSLELSVPQLNVNLEPCHLNTMWEVFAKEFQAAEPMQTQNYKNFSLVPCDLLVTFEKININLSNGRVPVLNLVLTQPHICFFMHENSQKFEVSIYDMGAKEGVMETKPGEPDAKTGILLGLFTFRVKNFAHLFQALQNEIVGVVSKKNVVCDSCFRSNELTSPIEKLKTEIYFERPIRLRLNLKLIDDFVEFLNKFGSSETKNEIIDEKFDYFKFLNINALTSQIVLSVELNEMFTLATSLNGFNLKSSIESKNLSSFFKLNDLNINLNSNDILAKIHFFGPMSFNGSFGYDLMRNQMAFYCDLGSFTLSLNHHVALFIDQFQQFLEKYNPKYEC</sequence>
<evidence type="ECO:0000313" key="2">
    <source>
        <dbReference type="Proteomes" id="UP000276133"/>
    </source>
</evidence>
<comment type="caution">
    <text evidence="1">The sequence shown here is derived from an EMBL/GenBank/DDBJ whole genome shotgun (WGS) entry which is preliminary data.</text>
</comment>
<dbReference type="AlphaFoldDB" id="A0A3M7RNK7"/>
<dbReference type="InterPro" id="IPR039782">
    <property type="entry name" value="VPS13B"/>
</dbReference>
<dbReference type="OrthoDB" id="445152at2759"/>
<dbReference type="PANTHER" id="PTHR12517">
    <property type="entry name" value="VACUOLAR PROTEIN SORTING-ASSOCIATED PROTEIN 13B"/>
    <property type="match status" value="1"/>
</dbReference>
<dbReference type="EMBL" id="REGN01002970">
    <property type="protein sequence ID" value="RNA25163.1"/>
    <property type="molecule type" value="Genomic_DNA"/>
</dbReference>